<comment type="caution">
    <text evidence="2">The sequence shown here is derived from an EMBL/GenBank/DDBJ whole genome shotgun (WGS) entry which is preliminary data.</text>
</comment>
<dbReference type="EMBL" id="JALP01000235">
    <property type="protein sequence ID" value="THG89405.1"/>
    <property type="molecule type" value="Genomic_DNA"/>
</dbReference>
<evidence type="ECO:0000313" key="3">
    <source>
        <dbReference type="EMBL" id="THG89405.1"/>
    </source>
</evidence>
<keyword evidence="4" id="KW-1185">Reference proteome</keyword>
<reference evidence="2 4" key="1">
    <citation type="journal article" date="2014" name="Genome Announc.">
        <title>Draft Genome Sequence of Bacillus alcalophilus AV1934, a Classic Alkaliphile Isolated from Human Feces in 1934.</title>
        <authorList>
            <person name="Attie O."/>
            <person name="Jayaprakash A."/>
            <person name="Shah H."/>
            <person name="Paulsen I.T."/>
            <person name="Morino M."/>
            <person name="Takahashi Y."/>
            <person name="Narumi I."/>
            <person name="Sachidanandam R."/>
            <person name="Satoh K."/>
            <person name="Ito M."/>
            <person name="Krulwich T.A."/>
        </authorList>
    </citation>
    <scope>NUCLEOTIDE SEQUENCE [LARGE SCALE GENOMIC DNA]</scope>
    <source>
        <strain evidence="2 4">AV1934</strain>
    </source>
</reference>
<proteinExistence type="predicted"/>
<evidence type="ECO:0000313" key="5">
    <source>
        <dbReference type="Proteomes" id="UP000297014"/>
    </source>
</evidence>
<feature type="region of interest" description="Disordered" evidence="1">
    <location>
        <begin position="1"/>
        <end position="27"/>
    </location>
</feature>
<sequence>MTEKTVTTSRGTASLRTRRKSSKAVTSYKSVNRATKVRVVDGFKGVLSDNEKAIDITYNRQ</sequence>
<dbReference type="Proteomes" id="UP000002754">
    <property type="component" value="Unassembled WGS sequence"/>
</dbReference>
<dbReference type="RefSeq" id="WP_003323718.1">
    <property type="nucleotide sequence ID" value="NZ_ALPT02000007.1"/>
</dbReference>
<dbReference type="Proteomes" id="UP000297014">
    <property type="component" value="Unassembled WGS sequence"/>
</dbReference>
<reference evidence="3 5" key="2">
    <citation type="submission" date="2014-01" db="EMBL/GenBank/DDBJ databases">
        <title>Draft genome sequencing of Bacillus alcalophilus CGMCC 1.3604.</title>
        <authorList>
            <person name="Yang J."/>
            <person name="Diao L."/>
            <person name="Yang S."/>
        </authorList>
    </citation>
    <scope>NUCLEOTIDE SEQUENCE [LARGE SCALE GENOMIC DNA]</scope>
    <source>
        <strain evidence="3 5">CGMCC 1.3604</strain>
    </source>
</reference>
<dbReference type="AlphaFoldDB" id="A0A094XIQ7"/>
<evidence type="ECO:0000256" key="1">
    <source>
        <dbReference type="SAM" id="MobiDB-lite"/>
    </source>
</evidence>
<evidence type="ECO:0000313" key="4">
    <source>
        <dbReference type="Proteomes" id="UP000002754"/>
    </source>
</evidence>
<gene>
    <name evidence="3" type="ORF">AJ85_17880</name>
    <name evidence="2" type="ORF">BALCAV_0203210</name>
</gene>
<accession>A0A094XIQ7</accession>
<name>A0A094XIQ7_ALKAL</name>
<dbReference type="EMBL" id="ALPT02000007">
    <property type="protein sequence ID" value="KGA98645.1"/>
    <property type="molecule type" value="Genomic_DNA"/>
</dbReference>
<feature type="compositionally biased region" description="Polar residues" evidence="1">
    <location>
        <begin position="1"/>
        <end position="15"/>
    </location>
</feature>
<protein>
    <submittedName>
        <fullName evidence="2">Uncharacterized protein</fullName>
    </submittedName>
</protein>
<organism evidence="2 4">
    <name type="scientific">Alkalihalobacillus alcalophilus ATCC 27647 = CGMCC 1.3604</name>
    <dbReference type="NCBI Taxonomy" id="1218173"/>
    <lineage>
        <taxon>Bacteria</taxon>
        <taxon>Bacillati</taxon>
        <taxon>Bacillota</taxon>
        <taxon>Bacilli</taxon>
        <taxon>Bacillales</taxon>
        <taxon>Bacillaceae</taxon>
        <taxon>Alkalihalobacillus</taxon>
    </lineage>
</organism>
<evidence type="ECO:0000313" key="2">
    <source>
        <dbReference type="EMBL" id="KGA98645.1"/>
    </source>
</evidence>